<dbReference type="Proteomes" id="UP000562027">
    <property type="component" value="Unassembled WGS sequence"/>
</dbReference>
<dbReference type="InterPro" id="IPR001789">
    <property type="entry name" value="Sig_transdc_resp-reg_receiver"/>
</dbReference>
<dbReference type="GO" id="GO:0000160">
    <property type="term" value="P:phosphorelay signal transduction system"/>
    <property type="evidence" value="ECO:0007669"/>
    <property type="project" value="InterPro"/>
</dbReference>
<dbReference type="GO" id="GO:0005886">
    <property type="term" value="C:plasma membrane"/>
    <property type="evidence" value="ECO:0007669"/>
    <property type="project" value="TreeGrafter"/>
</dbReference>
<comment type="catalytic activity">
    <reaction evidence="2">
        <text>2 GTP = 3',3'-c-di-GMP + 2 diphosphate</text>
        <dbReference type="Rhea" id="RHEA:24898"/>
        <dbReference type="ChEBI" id="CHEBI:33019"/>
        <dbReference type="ChEBI" id="CHEBI:37565"/>
        <dbReference type="ChEBI" id="CHEBI:58805"/>
        <dbReference type="EC" id="2.7.7.65"/>
    </reaction>
</comment>
<dbReference type="Pfam" id="PF00990">
    <property type="entry name" value="GGDEF"/>
    <property type="match status" value="1"/>
</dbReference>
<dbReference type="AlphaFoldDB" id="A0A840L9Q2"/>
<dbReference type="PANTHER" id="PTHR45138:SF9">
    <property type="entry name" value="DIGUANYLATE CYCLASE DGCM-RELATED"/>
    <property type="match status" value="1"/>
</dbReference>
<evidence type="ECO:0000259" key="5">
    <source>
        <dbReference type="PROSITE" id="PS50887"/>
    </source>
</evidence>
<comment type="caution">
    <text evidence="6">The sequence shown here is derived from an EMBL/GenBank/DDBJ whole genome shotgun (WGS) entry which is preliminary data.</text>
</comment>
<dbReference type="SUPFAM" id="SSF55073">
    <property type="entry name" value="Nucleotide cyclase"/>
    <property type="match status" value="1"/>
</dbReference>
<proteinExistence type="predicted"/>
<evidence type="ECO:0000313" key="6">
    <source>
        <dbReference type="EMBL" id="MBB4844481.1"/>
    </source>
</evidence>
<dbReference type="NCBIfam" id="TIGR00254">
    <property type="entry name" value="GGDEF"/>
    <property type="match status" value="1"/>
</dbReference>
<dbReference type="InterPro" id="IPR011006">
    <property type="entry name" value="CheY-like_superfamily"/>
</dbReference>
<protein>
    <recommendedName>
        <fullName evidence="1">diguanylate cyclase</fullName>
        <ecNumber evidence="1">2.7.7.65</ecNumber>
    </recommendedName>
</protein>
<evidence type="ECO:0000256" key="3">
    <source>
        <dbReference type="PROSITE-ProRule" id="PRU00169"/>
    </source>
</evidence>
<dbReference type="SUPFAM" id="SSF52172">
    <property type="entry name" value="CheY-like"/>
    <property type="match status" value="1"/>
</dbReference>
<gene>
    <name evidence="6" type="ORF">HNP55_003025</name>
</gene>
<dbReference type="InterPro" id="IPR000160">
    <property type="entry name" value="GGDEF_dom"/>
</dbReference>
<evidence type="ECO:0000256" key="1">
    <source>
        <dbReference type="ARBA" id="ARBA00012528"/>
    </source>
</evidence>
<dbReference type="SMART" id="SM00267">
    <property type="entry name" value="GGDEF"/>
    <property type="match status" value="1"/>
</dbReference>
<dbReference type="InterPro" id="IPR043128">
    <property type="entry name" value="Rev_trsase/Diguanyl_cyclase"/>
</dbReference>
<evidence type="ECO:0000313" key="7">
    <source>
        <dbReference type="Proteomes" id="UP000562027"/>
    </source>
</evidence>
<dbReference type="Gene3D" id="3.30.70.270">
    <property type="match status" value="1"/>
</dbReference>
<feature type="modified residue" description="4-aspartylphosphate" evidence="3">
    <location>
        <position position="74"/>
    </location>
</feature>
<dbReference type="GO" id="GO:1902201">
    <property type="term" value="P:negative regulation of bacterial-type flagellum-dependent cell motility"/>
    <property type="evidence" value="ECO:0007669"/>
    <property type="project" value="TreeGrafter"/>
</dbReference>
<dbReference type="PROSITE" id="PS50887">
    <property type="entry name" value="GGDEF"/>
    <property type="match status" value="1"/>
</dbReference>
<sequence length="321" mass="35489">MMMNSSYRPSGGPDLSLLGPPKRRSRLLIVDDQPINIQVLYQVFASEYQVMVATSGPQALEMCRDKSPDLVLLDVQMPGMNGYEVCRQIKADANLRDLPVIFVTVHSDAKEETFGLELGAVDYIAKPFNPAVVRARVKAHLQLKLQGDLLRHLSFIDGLTGVYNRRYFDECCEQEFQRALRNANEIGLLIIDVDFFKRYNDHYGHLAGDEALRQVAAILNMQLKRPGDFVSRFGGEEFACVLPETDLEGARGLAQEVLDAVRMAHIAHASSDVGPFLTISVGCAVMRPQSGRAAAELISAADEQLYLAKSKGRGCVSCVQL</sequence>
<keyword evidence="7" id="KW-1185">Reference proteome</keyword>
<reference evidence="6 7" key="1">
    <citation type="submission" date="2020-08" db="EMBL/GenBank/DDBJ databases">
        <title>Functional genomics of gut bacteria from endangered species of beetles.</title>
        <authorList>
            <person name="Carlos-Shanley C."/>
        </authorList>
    </citation>
    <scope>NUCLEOTIDE SEQUENCE [LARGE SCALE GENOMIC DNA]</scope>
    <source>
        <strain evidence="6 7">S00239</strain>
    </source>
</reference>
<feature type="domain" description="Response regulatory" evidence="4">
    <location>
        <begin position="26"/>
        <end position="141"/>
    </location>
</feature>
<accession>A0A840L9Q2</accession>
<dbReference type="Pfam" id="PF00072">
    <property type="entry name" value="Response_reg"/>
    <property type="match status" value="1"/>
</dbReference>
<feature type="domain" description="GGDEF" evidence="5">
    <location>
        <begin position="184"/>
        <end position="321"/>
    </location>
</feature>
<dbReference type="InterPro" id="IPR029787">
    <property type="entry name" value="Nucleotide_cyclase"/>
</dbReference>
<dbReference type="PANTHER" id="PTHR45138">
    <property type="entry name" value="REGULATORY COMPONENTS OF SENSORY TRANSDUCTION SYSTEM"/>
    <property type="match status" value="1"/>
</dbReference>
<dbReference type="SMART" id="SM00448">
    <property type="entry name" value="REC"/>
    <property type="match status" value="1"/>
</dbReference>
<dbReference type="RefSeq" id="WP_246448439.1">
    <property type="nucleotide sequence ID" value="NZ_JACHLP010000006.1"/>
</dbReference>
<name>A0A840L9Q2_9BURK</name>
<evidence type="ECO:0000256" key="2">
    <source>
        <dbReference type="ARBA" id="ARBA00034247"/>
    </source>
</evidence>
<dbReference type="PROSITE" id="PS50110">
    <property type="entry name" value="RESPONSE_REGULATORY"/>
    <property type="match status" value="1"/>
</dbReference>
<dbReference type="EC" id="2.7.7.65" evidence="1"/>
<dbReference type="CDD" id="cd01949">
    <property type="entry name" value="GGDEF"/>
    <property type="match status" value="1"/>
</dbReference>
<dbReference type="GO" id="GO:0043709">
    <property type="term" value="P:cell adhesion involved in single-species biofilm formation"/>
    <property type="evidence" value="ECO:0007669"/>
    <property type="project" value="TreeGrafter"/>
</dbReference>
<dbReference type="GO" id="GO:0052621">
    <property type="term" value="F:diguanylate cyclase activity"/>
    <property type="evidence" value="ECO:0007669"/>
    <property type="project" value="UniProtKB-EC"/>
</dbReference>
<dbReference type="InterPro" id="IPR050469">
    <property type="entry name" value="Diguanylate_Cyclase"/>
</dbReference>
<evidence type="ECO:0000259" key="4">
    <source>
        <dbReference type="PROSITE" id="PS50110"/>
    </source>
</evidence>
<keyword evidence="3" id="KW-0597">Phosphoprotein</keyword>
<dbReference type="EMBL" id="JACHLP010000006">
    <property type="protein sequence ID" value="MBB4844481.1"/>
    <property type="molecule type" value="Genomic_DNA"/>
</dbReference>
<organism evidence="6 7">
    <name type="scientific">Roseateles oligotrophus</name>
    <dbReference type="NCBI Taxonomy" id="1769250"/>
    <lineage>
        <taxon>Bacteria</taxon>
        <taxon>Pseudomonadati</taxon>
        <taxon>Pseudomonadota</taxon>
        <taxon>Betaproteobacteria</taxon>
        <taxon>Burkholderiales</taxon>
        <taxon>Sphaerotilaceae</taxon>
        <taxon>Roseateles</taxon>
    </lineage>
</organism>
<dbReference type="FunFam" id="3.30.70.270:FF:000001">
    <property type="entry name" value="Diguanylate cyclase domain protein"/>
    <property type="match status" value="1"/>
</dbReference>
<dbReference type="Gene3D" id="3.40.50.2300">
    <property type="match status" value="1"/>
</dbReference>